<feature type="compositionally biased region" description="Acidic residues" evidence="2">
    <location>
        <begin position="196"/>
        <end position="232"/>
    </location>
</feature>
<comment type="caution">
    <text evidence="4">The sequence shown here is derived from an EMBL/GenBank/DDBJ whole genome shotgun (WGS) entry which is preliminary data.</text>
</comment>
<dbReference type="InterPro" id="IPR046357">
    <property type="entry name" value="PPIase_dom_sf"/>
</dbReference>
<keyword evidence="1" id="KW-0697">Rotamase</keyword>
<dbReference type="PROSITE" id="PS51257">
    <property type="entry name" value="PROKAR_LIPOPROTEIN"/>
    <property type="match status" value="1"/>
</dbReference>
<feature type="compositionally biased region" description="Low complexity" evidence="2">
    <location>
        <begin position="442"/>
        <end position="469"/>
    </location>
</feature>
<accession>A0A9D1T8I6</accession>
<evidence type="ECO:0000313" key="4">
    <source>
        <dbReference type="EMBL" id="HIV22632.1"/>
    </source>
</evidence>
<gene>
    <name evidence="4" type="ORF">IAC80_01700</name>
</gene>
<dbReference type="GO" id="GO:0003755">
    <property type="term" value="F:peptidyl-prolyl cis-trans isomerase activity"/>
    <property type="evidence" value="ECO:0007669"/>
    <property type="project" value="UniProtKB-KW"/>
</dbReference>
<reference evidence="4" key="1">
    <citation type="submission" date="2020-10" db="EMBL/GenBank/DDBJ databases">
        <authorList>
            <person name="Gilroy R."/>
        </authorList>
    </citation>
    <scope>NUCLEOTIDE SEQUENCE</scope>
    <source>
        <strain evidence="4">ChiBcec6-7307</strain>
    </source>
</reference>
<dbReference type="AlphaFoldDB" id="A0A9D1T8I6"/>
<feature type="region of interest" description="Disordered" evidence="2">
    <location>
        <begin position="193"/>
        <end position="306"/>
    </location>
</feature>
<dbReference type="Gene3D" id="3.10.50.40">
    <property type="match status" value="1"/>
</dbReference>
<feature type="compositionally biased region" description="Acidic residues" evidence="2">
    <location>
        <begin position="470"/>
        <end position="519"/>
    </location>
</feature>
<evidence type="ECO:0000259" key="3">
    <source>
        <dbReference type="PROSITE" id="PS50198"/>
    </source>
</evidence>
<proteinExistence type="predicted"/>
<evidence type="ECO:0000313" key="5">
    <source>
        <dbReference type="Proteomes" id="UP000886889"/>
    </source>
</evidence>
<dbReference type="SUPFAM" id="SSF54534">
    <property type="entry name" value="FKBP-like"/>
    <property type="match status" value="1"/>
</dbReference>
<evidence type="ECO:0000256" key="1">
    <source>
        <dbReference type="PROSITE-ProRule" id="PRU00278"/>
    </source>
</evidence>
<evidence type="ECO:0000256" key="2">
    <source>
        <dbReference type="SAM" id="MobiDB-lite"/>
    </source>
</evidence>
<dbReference type="EMBL" id="DVOS01000022">
    <property type="protein sequence ID" value="HIV22632.1"/>
    <property type="molecule type" value="Genomic_DNA"/>
</dbReference>
<sequence>MRVNWKKGLAMGLGVCMAASVLTGCGKGKELDTAAAAAALDGEEISAGLVNFFLRYQQAEFESSYGAWLQSYYGTDIWNVDLSGTGTSYGETFKNDVINSLERLLLAEKHMGDYSVELTDEEKTAITQAAQKFMESNEEEVLEKMSATQENAERLLTLYTIQNKMETQMSADVDTEVSDEEAAQRTVSYVRFTAETESDTEEAEAETETEAGSESETEAAAEAETEAAETENETAPAEDATEASLTEAAADKTESADTEEATEGAENETVSEEETEADSEASTEAETETETEELDPELAAAREEARAQAEAFLEEVKGGADFTEAAEAAAEENENVGTSTFTFGEDDTYPDEAIIEATAGLEDGTLVEQVVQVNNGFYVLRVDDAFDEAATEEKKESIVAERKSEAVNALYEEWMEEAEFTVDEDVLDQMVFDMSLTLETEAATEAAAEAESQSEAGSEAAAESQSEASTEAETEAATESVTEETVTEAETSAEEETETEAEEATESATEAETETETEA</sequence>
<name>A0A9D1T8I6_9FIRM</name>
<organism evidence="4 5">
    <name type="scientific">Candidatus Merdiplasma excrementigallinarum</name>
    <dbReference type="NCBI Taxonomy" id="2840864"/>
    <lineage>
        <taxon>Bacteria</taxon>
        <taxon>Bacillati</taxon>
        <taxon>Bacillota</taxon>
        <taxon>Clostridia</taxon>
        <taxon>Lachnospirales</taxon>
        <taxon>Lachnospiraceae</taxon>
        <taxon>Lachnospiraceae incertae sedis</taxon>
        <taxon>Candidatus Merdiplasma</taxon>
    </lineage>
</organism>
<dbReference type="PROSITE" id="PS50198">
    <property type="entry name" value="PPIC_PPIASE_2"/>
    <property type="match status" value="1"/>
</dbReference>
<protein>
    <recommendedName>
        <fullName evidence="3">PpiC domain-containing protein</fullName>
    </recommendedName>
</protein>
<dbReference type="InterPro" id="IPR000297">
    <property type="entry name" value="PPIase_PpiC"/>
</dbReference>
<reference evidence="4" key="2">
    <citation type="journal article" date="2021" name="PeerJ">
        <title>Extensive microbial diversity within the chicken gut microbiome revealed by metagenomics and culture.</title>
        <authorList>
            <person name="Gilroy R."/>
            <person name="Ravi A."/>
            <person name="Getino M."/>
            <person name="Pursley I."/>
            <person name="Horton D.L."/>
            <person name="Alikhan N.F."/>
            <person name="Baker D."/>
            <person name="Gharbi K."/>
            <person name="Hall N."/>
            <person name="Watson M."/>
            <person name="Adriaenssens E.M."/>
            <person name="Foster-Nyarko E."/>
            <person name="Jarju S."/>
            <person name="Secka A."/>
            <person name="Antonio M."/>
            <person name="Oren A."/>
            <person name="Chaudhuri R.R."/>
            <person name="La Ragione R."/>
            <person name="Hildebrand F."/>
            <person name="Pallen M.J."/>
        </authorList>
    </citation>
    <scope>NUCLEOTIDE SEQUENCE</scope>
    <source>
        <strain evidence="4">ChiBcec6-7307</strain>
    </source>
</reference>
<keyword evidence="1" id="KW-0413">Isomerase</keyword>
<feature type="domain" description="PpiC" evidence="3">
    <location>
        <begin position="289"/>
        <end position="384"/>
    </location>
</feature>
<feature type="compositionally biased region" description="Low complexity" evidence="2">
    <location>
        <begin position="233"/>
        <end position="248"/>
    </location>
</feature>
<feature type="compositionally biased region" description="Acidic residues" evidence="2">
    <location>
        <begin position="256"/>
        <end position="296"/>
    </location>
</feature>
<dbReference type="Proteomes" id="UP000886889">
    <property type="component" value="Unassembled WGS sequence"/>
</dbReference>
<feature type="region of interest" description="Disordered" evidence="2">
    <location>
        <begin position="442"/>
        <end position="519"/>
    </location>
</feature>